<dbReference type="KEGG" id="ssau:H8M03_07065"/>
<organism evidence="1 2">
    <name type="scientific">Sphingomonas sabuli</name>
    <dbReference type="NCBI Taxonomy" id="2764186"/>
    <lineage>
        <taxon>Bacteria</taxon>
        <taxon>Pseudomonadati</taxon>
        <taxon>Pseudomonadota</taxon>
        <taxon>Alphaproteobacteria</taxon>
        <taxon>Sphingomonadales</taxon>
        <taxon>Sphingomonadaceae</taxon>
        <taxon>Sphingomonas</taxon>
    </lineage>
</organism>
<evidence type="ECO:0000313" key="2">
    <source>
        <dbReference type="Proteomes" id="UP000515861"/>
    </source>
</evidence>
<keyword evidence="2" id="KW-1185">Reference proteome</keyword>
<dbReference type="AlphaFoldDB" id="A0A7G9L5Y0"/>
<protein>
    <submittedName>
        <fullName evidence="1">Uncharacterized protein</fullName>
    </submittedName>
</protein>
<gene>
    <name evidence="1" type="ORF">H8M03_07065</name>
</gene>
<name>A0A7G9L5Y0_9SPHN</name>
<dbReference type="Proteomes" id="UP000515861">
    <property type="component" value="Chromosome"/>
</dbReference>
<sequence length="82" mass="8807">MVDASRLWADAGTVIALRSWRIMAGGTDAACEFERMMSEKVDAAMELGAAFAGGRVTSPEGASRTAMQVFGRKVRANRKRLG</sequence>
<reference evidence="1 2" key="1">
    <citation type="submission" date="2020-08" db="EMBL/GenBank/DDBJ databases">
        <title>Sphingomonas sp. sand1-3 16S ribosomal RNA gene Genome sequencing and assembly.</title>
        <authorList>
            <person name="Kang M."/>
        </authorList>
    </citation>
    <scope>NUCLEOTIDE SEQUENCE [LARGE SCALE GENOMIC DNA]</scope>
    <source>
        <strain evidence="2">sand1-3</strain>
    </source>
</reference>
<dbReference type="EMBL" id="CP060697">
    <property type="protein sequence ID" value="QNM84029.1"/>
    <property type="molecule type" value="Genomic_DNA"/>
</dbReference>
<evidence type="ECO:0000313" key="1">
    <source>
        <dbReference type="EMBL" id="QNM84029.1"/>
    </source>
</evidence>
<proteinExistence type="predicted"/>
<accession>A0A7G9L5Y0</accession>